<accession>A0A5A7UZ82</accession>
<comment type="caution">
    <text evidence="1">The sequence shown here is derived from an EMBL/GenBank/DDBJ whole genome shotgun (WGS) entry which is preliminary data.</text>
</comment>
<reference evidence="1 2" key="1">
    <citation type="submission" date="2019-08" db="EMBL/GenBank/DDBJ databases">
        <title>Draft genome sequences of two oriental melons (Cucumis melo L. var makuwa).</title>
        <authorList>
            <person name="Kwon S.-Y."/>
        </authorList>
    </citation>
    <scope>NUCLEOTIDE SEQUENCE [LARGE SCALE GENOMIC DNA]</scope>
    <source>
        <strain evidence="2">cv. SW 3</strain>
        <tissue evidence="1">Leaf</tissue>
    </source>
</reference>
<organism evidence="1 2">
    <name type="scientific">Cucumis melo var. makuwa</name>
    <name type="common">Oriental melon</name>
    <dbReference type="NCBI Taxonomy" id="1194695"/>
    <lineage>
        <taxon>Eukaryota</taxon>
        <taxon>Viridiplantae</taxon>
        <taxon>Streptophyta</taxon>
        <taxon>Embryophyta</taxon>
        <taxon>Tracheophyta</taxon>
        <taxon>Spermatophyta</taxon>
        <taxon>Magnoliopsida</taxon>
        <taxon>eudicotyledons</taxon>
        <taxon>Gunneridae</taxon>
        <taxon>Pentapetalae</taxon>
        <taxon>rosids</taxon>
        <taxon>fabids</taxon>
        <taxon>Cucurbitales</taxon>
        <taxon>Cucurbitaceae</taxon>
        <taxon>Benincaseae</taxon>
        <taxon>Cucumis</taxon>
    </lineage>
</organism>
<evidence type="ECO:0000313" key="1">
    <source>
        <dbReference type="EMBL" id="KAA0058829.1"/>
    </source>
</evidence>
<evidence type="ECO:0000313" key="2">
    <source>
        <dbReference type="Proteomes" id="UP000321393"/>
    </source>
</evidence>
<dbReference type="EMBL" id="SSTE01006659">
    <property type="protein sequence ID" value="KAA0058829.1"/>
    <property type="molecule type" value="Genomic_DNA"/>
</dbReference>
<gene>
    <name evidence="1" type="ORF">E6C27_scaffold803G00270</name>
</gene>
<proteinExistence type="predicted"/>
<protein>
    <submittedName>
        <fullName evidence="1">Ty3-gypsy retrotransposon protein</fullName>
    </submittedName>
</protein>
<name>A0A5A7UZ82_CUCMM</name>
<sequence length="132" mass="15140">MKSKKVASKSSVSILKQLIESPKVRIVIKENFLNDNSDFASSKSKKEAHSDVMSVMMADITVEAVMAEMERNINLLMKLVEEQDHEIIALREQMRFVKLLSRVKLLLSKLVIKGRMWCKTNHNNNQLLLLLS</sequence>
<dbReference type="Proteomes" id="UP000321393">
    <property type="component" value="Unassembled WGS sequence"/>
</dbReference>
<dbReference type="AlphaFoldDB" id="A0A5A7UZ82"/>